<sequence>MAHNLAQCQLLVRKAVQAGAKALFLPEASDYIASSGEETVKLVKPVHESEFVLGLREEARRERLPIHVGVHEPGIDATKVKNTVLWIDEQGQIAQRYQKIHLFDVDIKGGPVLKESNFQLRFPEISLALRRRGADIITFPSAFTVPTGKAHWEVLLRARAIETQSYVIAAAQAGRHNEKRVSYGHSMIIDPWGTVLAELGDTSDEPEIATAEIDHALLHKVRTEVPLRRRT</sequence>
<feature type="domain" description="CN hydrolase" evidence="2">
    <location>
        <begin position="1"/>
        <end position="215"/>
    </location>
</feature>
<keyword evidence="4" id="KW-1185">Reference proteome</keyword>
<dbReference type="EMBL" id="JAHCVI010000004">
    <property type="protein sequence ID" value="KAG7286758.1"/>
    <property type="molecule type" value="Genomic_DNA"/>
</dbReference>
<name>A0AAD4HZF4_9PEZI</name>
<evidence type="ECO:0000256" key="1">
    <source>
        <dbReference type="ARBA" id="ARBA00022801"/>
    </source>
</evidence>
<protein>
    <recommendedName>
        <fullName evidence="2">CN hydrolase domain-containing protein</fullName>
    </recommendedName>
</protein>
<gene>
    <name evidence="3" type="ORF">NEMBOFW57_009072</name>
</gene>
<dbReference type="CDD" id="cd07572">
    <property type="entry name" value="nit"/>
    <property type="match status" value="1"/>
</dbReference>
<organism evidence="3 4">
    <name type="scientific">Staphylotrichum longicolle</name>
    <dbReference type="NCBI Taxonomy" id="669026"/>
    <lineage>
        <taxon>Eukaryota</taxon>
        <taxon>Fungi</taxon>
        <taxon>Dikarya</taxon>
        <taxon>Ascomycota</taxon>
        <taxon>Pezizomycotina</taxon>
        <taxon>Sordariomycetes</taxon>
        <taxon>Sordariomycetidae</taxon>
        <taxon>Sordariales</taxon>
        <taxon>Chaetomiaceae</taxon>
        <taxon>Staphylotrichum</taxon>
    </lineage>
</organism>
<evidence type="ECO:0000259" key="2">
    <source>
        <dbReference type="PROSITE" id="PS50263"/>
    </source>
</evidence>
<dbReference type="PANTHER" id="PTHR23088">
    <property type="entry name" value="NITRILASE-RELATED"/>
    <property type="match status" value="1"/>
</dbReference>
<dbReference type="GO" id="GO:0016811">
    <property type="term" value="F:hydrolase activity, acting on carbon-nitrogen (but not peptide) bonds, in linear amides"/>
    <property type="evidence" value="ECO:0007669"/>
    <property type="project" value="InterPro"/>
</dbReference>
<evidence type="ECO:0000313" key="3">
    <source>
        <dbReference type="EMBL" id="KAG7286758.1"/>
    </source>
</evidence>
<dbReference type="Gene3D" id="3.60.110.10">
    <property type="entry name" value="Carbon-nitrogen hydrolase"/>
    <property type="match status" value="2"/>
</dbReference>
<accession>A0AAD4HZF4</accession>
<evidence type="ECO:0000313" key="4">
    <source>
        <dbReference type="Proteomes" id="UP001197093"/>
    </source>
</evidence>
<keyword evidence="1" id="KW-0378">Hydrolase</keyword>
<dbReference type="PANTHER" id="PTHR23088:SF27">
    <property type="entry name" value="DEAMINATED GLUTATHIONE AMIDASE"/>
    <property type="match status" value="1"/>
</dbReference>
<dbReference type="InterPro" id="IPR003010">
    <property type="entry name" value="C-N_Hydrolase"/>
</dbReference>
<dbReference type="SUPFAM" id="SSF56317">
    <property type="entry name" value="Carbon-nitrogen hydrolase"/>
    <property type="match status" value="1"/>
</dbReference>
<dbReference type="PROSITE" id="PS50263">
    <property type="entry name" value="CN_HYDROLASE"/>
    <property type="match status" value="1"/>
</dbReference>
<reference evidence="3" key="1">
    <citation type="submission" date="2023-02" db="EMBL/GenBank/DDBJ databases">
        <authorList>
            <person name="Palmer J.M."/>
        </authorList>
    </citation>
    <scope>NUCLEOTIDE SEQUENCE</scope>
    <source>
        <strain evidence="3">FW57</strain>
    </source>
</reference>
<proteinExistence type="predicted"/>
<dbReference type="Proteomes" id="UP001197093">
    <property type="component" value="Unassembled WGS sequence"/>
</dbReference>
<dbReference type="Pfam" id="PF00795">
    <property type="entry name" value="CN_hydrolase"/>
    <property type="match status" value="2"/>
</dbReference>
<dbReference type="InterPro" id="IPR045254">
    <property type="entry name" value="Nit1/2_C-N_Hydrolase"/>
</dbReference>
<comment type="caution">
    <text evidence="3">The sequence shown here is derived from an EMBL/GenBank/DDBJ whole genome shotgun (WGS) entry which is preliminary data.</text>
</comment>
<dbReference type="AlphaFoldDB" id="A0AAD4HZF4"/>
<dbReference type="InterPro" id="IPR036526">
    <property type="entry name" value="C-N_Hydrolase_sf"/>
</dbReference>